<name>A0A841I2V1_9DEIO</name>
<dbReference type="InterPro" id="IPR043128">
    <property type="entry name" value="Rev_trsase/Diguanyl_cyclase"/>
</dbReference>
<reference evidence="2 3" key="1">
    <citation type="submission" date="2020-08" db="EMBL/GenBank/DDBJ databases">
        <title>Genomic Encyclopedia of Type Strains, Phase IV (KMG-IV): sequencing the most valuable type-strain genomes for metagenomic binning, comparative biology and taxonomic classification.</title>
        <authorList>
            <person name="Goeker M."/>
        </authorList>
    </citation>
    <scope>NUCLEOTIDE SEQUENCE [LARGE SCALE GENOMIC DNA]</scope>
    <source>
        <strain evidence="2 3">DSM 21458</strain>
    </source>
</reference>
<evidence type="ECO:0000256" key="1">
    <source>
        <dbReference type="SAM" id="Phobius"/>
    </source>
</evidence>
<dbReference type="Gene3D" id="3.30.70.270">
    <property type="match status" value="1"/>
</dbReference>
<protein>
    <submittedName>
        <fullName evidence="2">GGDEF domain-containing protein</fullName>
    </submittedName>
</protein>
<organism evidence="2 3">
    <name type="scientific">Deinobacterium chartae</name>
    <dbReference type="NCBI Taxonomy" id="521158"/>
    <lineage>
        <taxon>Bacteria</taxon>
        <taxon>Thermotogati</taxon>
        <taxon>Deinococcota</taxon>
        <taxon>Deinococci</taxon>
        <taxon>Deinococcales</taxon>
        <taxon>Deinococcaceae</taxon>
        <taxon>Deinobacterium</taxon>
    </lineage>
</organism>
<evidence type="ECO:0000313" key="2">
    <source>
        <dbReference type="EMBL" id="MBB6100151.1"/>
    </source>
</evidence>
<gene>
    <name evidence="2" type="ORF">HNR42_003621</name>
</gene>
<dbReference type="SUPFAM" id="SSF55073">
    <property type="entry name" value="Nucleotide cyclase"/>
    <property type="match status" value="1"/>
</dbReference>
<feature type="transmembrane region" description="Helical" evidence="1">
    <location>
        <begin position="81"/>
        <end position="104"/>
    </location>
</feature>
<evidence type="ECO:0000313" key="3">
    <source>
        <dbReference type="Proteomes" id="UP000569951"/>
    </source>
</evidence>
<dbReference type="RefSeq" id="WP_183988885.1">
    <property type="nucleotide sequence ID" value="NZ_JACHHG010000023.1"/>
</dbReference>
<feature type="transmembrane region" description="Helical" evidence="1">
    <location>
        <begin position="32"/>
        <end position="48"/>
    </location>
</feature>
<dbReference type="EMBL" id="JACHHG010000023">
    <property type="protein sequence ID" value="MBB6100151.1"/>
    <property type="molecule type" value="Genomic_DNA"/>
</dbReference>
<dbReference type="Proteomes" id="UP000569951">
    <property type="component" value="Unassembled WGS sequence"/>
</dbReference>
<dbReference type="AlphaFoldDB" id="A0A841I2V1"/>
<sequence length="268" mass="29000">MISDLRDRWPLLLLLAALCLFGFETALDRARGLWLLAFMAGALGTFVRPTRAAGLGWVLLLVAVAYLAVTTWLGLSGGDSWVVLLVIPWLPVLASNVQAALLNLESRGERAEKLLEAHLSVHPVTGLPGEGLAVQLFSTLQATLQRLNHGGAVYRLQLTNLALVRELNEPAEVEETLRATAQALRDTARASDWLFHTTDDTFVLLADLGDQVSPEAGAFVLSQRLHRAVTDLKRVEVDVRYALIEPGTTTMPLLDPSADGSASGHARS</sequence>
<keyword evidence="1" id="KW-0812">Transmembrane</keyword>
<keyword evidence="3" id="KW-1185">Reference proteome</keyword>
<proteinExistence type="predicted"/>
<comment type="caution">
    <text evidence="2">The sequence shown here is derived from an EMBL/GenBank/DDBJ whole genome shotgun (WGS) entry which is preliminary data.</text>
</comment>
<feature type="transmembrane region" description="Helical" evidence="1">
    <location>
        <begin position="55"/>
        <end position="75"/>
    </location>
</feature>
<keyword evidence="1" id="KW-0472">Membrane</keyword>
<dbReference type="InterPro" id="IPR029787">
    <property type="entry name" value="Nucleotide_cyclase"/>
</dbReference>
<accession>A0A841I2V1</accession>
<keyword evidence="1" id="KW-1133">Transmembrane helix</keyword>